<keyword evidence="2" id="KW-1185">Reference proteome</keyword>
<sequence length="227" mass="24586">MGMKAALITDNEELQLLGTKLGLSIISTKELVKSIKTVAGLPADTVAPELLRLLGFQDGKTLESSQYDMVLMHIGAGENISGGADPKKLASDVDFVNSLVGVFMKIEHPGSEISSRLHLSVVMGYGEVSESDSSSTSILRDEYKNSALSAVVPRQSYTMKGGHPREKVRHYAPMLAAQVQDGVTRKDKADAFSFDNFKECGSNLTIPADRLLHEVAFKLWKAPKYGA</sequence>
<evidence type="ECO:0000313" key="2">
    <source>
        <dbReference type="Proteomes" id="UP000594263"/>
    </source>
</evidence>
<organism evidence="1 2">
    <name type="scientific">Kalanchoe fedtschenkoi</name>
    <name type="common">Lavender scallops</name>
    <name type="synonym">South American air plant</name>
    <dbReference type="NCBI Taxonomy" id="63787"/>
    <lineage>
        <taxon>Eukaryota</taxon>
        <taxon>Viridiplantae</taxon>
        <taxon>Streptophyta</taxon>
        <taxon>Embryophyta</taxon>
        <taxon>Tracheophyta</taxon>
        <taxon>Spermatophyta</taxon>
        <taxon>Magnoliopsida</taxon>
        <taxon>eudicotyledons</taxon>
        <taxon>Gunneridae</taxon>
        <taxon>Pentapetalae</taxon>
        <taxon>Saxifragales</taxon>
        <taxon>Crassulaceae</taxon>
        <taxon>Kalanchoe</taxon>
    </lineage>
</organism>
<dbReference type="EnsemblPlants" id="Kaladp0310s0002.1.v1.1">
    <property type="protein sequence ID" value="Kaladp0310s0002.1.v1.1"/>
    <property type="gene ID" value="Kaladp0310s0002.v1.1"/>
</dbReference>
<dbReference type="PANTHER" id="PTHR35506:SF1">
    <property type="entry name" value="OS02G0135600 PROTEIN"/>
    <property type="match status" value="1"/>
</dbReference>
<dbReference type="PANTHER" id="PTHR35506">
    <property type="entry name" value="OS02G0135600 PROTEIN"/>
    <property type="match status" value="1"/>
</dbReference>
<dbReference type="OMA" id="PHEGVNS"/>
<reference evidence="1" key="1">
    <citation type="submission" date="2021-01" db="UniProtKB">
        <authorList>
            <consortium name="EnsemblPlants"/>
        </authorList>
    </citation>
    <scope>IDENTIFICATION</scope>
</reference>
<accession>A0A7N0VAK6</accession>
<proteinExistence type="predicted"/>
<name>A0A7N0VAK6_KALFE</name>
<dbReference type="Proteomes" id="UP000594263">
    <property type="component" value="Unplaced"/>
</dbReference>
<evidence type="ECO:0000313" key="1">
    <source>
        <dbReference type="EnsemblPlants" id="Kaladp0310s0002.1.v1.1"/>
    </source>
</evidence>
<dbReference type="Gramene" id="Kaladp0310s0002.1.v1.1">
    <property type="protein sequence ID" value="Kaladp0310s0002.1.v1.1"/>
    <property type="gene ID" value="Kaladp0310s0002.v1.1"/>
</dbReference>
<dbReference type="AlphaFoldDB" id="A0A7N0VAK6"/>
<protein>
    <submittedName>
        <fullName evidence="1">Uncharacterized protein</fullName>
    </submittedName>
</protein>